<dbReference type="GO" id="GO:0016279">
    <property type="term" value="F:protein-lysine N-methyltransferase activity"/>
    <property type="evidence" value="ECO:0007669"/>
    <property type="project" value="TreeGrafter"/>
</dbReference>
<dbReference type="InterPro" id="IPR046341">
    <property type="entry name" value="SET_dom_sf"/>
</dbReference>
<evidence type="ECO:0008006" key="4">
    <source>
        <dbReference type="Google" id="ProtNLM"/>
    </source>
</evidence>
<dbReference type="InterPro" id="IPR050600">
    <property type="entry name" value="SETD3_SETD6_MTase"/>
</dbReference>
<name>A0AAD2JMI8_9STRA</name>
<keyword evidence="3" id="KW-1185">Reference proteome</keyword>
<comment type="caution">
    <text evidence="2">The sequence shown here is derived from an EMBL/GenBank/DDBJ whole genome shotgun (WGS) entry which is preliminary data.</text>
</comment>
<feature type="signal peptide" evidence="1">
    <location>
        <begin position="1"/>
        <end position="20"/>
    </location>
</feature>
<proteinExistence type="predicted"/>
<protein>
    <recommendedName>
        <fullName evidence="4">SET domain-containing protein</fullName>
    </recommendedName>
</protein>
<dbReference type="AlphaFoldDB" id="A0AAD2JMI8"/>
<dbReference type="PANTHER" id="PTHR13271">
    <property type="entry name" value="UNCHARACTERIZED PUTATIVE METHYLTRANSFERASE"/>
    <property type="match status" value="1"/>
</dbReference>
<keyword evidence="1" id="KW-0732">Signal</keyword>
<feature type="chain" id="PRO_5041995508" description="SET domain-containing protein" evidence="1">
    <location>
        <begin position="21"/>
        <end position="482"/>
    </location>
</feature>
<evidence type="ECO:0000313" key="3">
    <source>
        <dbReference type="Proteomes" id="UP001295423"/>
    </source>
</evidence>
<dbReference type="PANTHER" id="PTHR13271:SF137">
    <property type="entry name" value="SET DOMAIN-CONTAINING PROTEIN"/>
    <property type="match status" value="1"/>
</dbReference>
<organism evidence="2 3">
    <name type="scientific">Cylindrotheca closterium</name>
    <dbReference type="NCBI Taxonomy" id="2856"/>
    <lineage>
        <taxon>Eukaryota</taxon>
        <taxon>Sar</taxon>
        <taxon>Stramenopiles</taxon>
        <taxon>Ochrophyta</taxon>
        <taxon>Bacillariophyta</taxon>
        <taxon>Bacillariophyceae</taxon>
        <taxon>Bacillariophycidae</taxon>
        <taxon>Bacillariales</taxon>
        <taxon>Bacillariaceae</taxon>
        <taxon>Cylindrotheca</taxon>
    </lineage>
</organism>
<evidence type="ECO:0000313" key="2">
    <source>
        <dbReference type="EMBL" id="CAJ1964975.1"/>
    </source>
</evidence>
<dbReference type="EMBL" id="CAKOGP040002202">
    <property type="protein sequence ID" value="CAJ1964975.1"/>
    <property type="molecule type" value="Genomic_DNA"/>
</dbReference>
<dbReference type="SUPFAM" id="SSF82199">
    <property type="entry name" value="SET domain"/>
    <property type="match status" value="1"/>
</dbReference>
<sequence length="482" mass="54764">MMMMMLRGCLLLFWGCGASAFLSEPSVSPRIPTLDHKTAFSISNQPWRRRDNLNDDIRFSNQKCHVPTALAMSVSTPIIAVDENANREIGSFEEWAVACGVQVADGFQLMVTSQDPSLDVGVYTSMDLPKDTPVLFVPNEVTLSANRAKEEFGTITDAEDLFVQLNAYDQVQRFYLFLKILKEYELGDQSPWYPWLNSLPRYFSTGASMTHYCCTECLPPLVGSLALKEKTRFKQFFKALDFCYFLSPETRGNKEIAKWAYNVCLTRSFQDGHGDYKVAPMADMFNHDSTYEIQGRYDDDGNFYATTLYDVPAGTPLRMSYTAGDNSNPSFLFARYGFLDHSSPATFCKILVPNPSPQLIEMGYNPSRMLFYKETGDVSQEVWDVLLYQILEASNNVQQLQALYQAHVSGDEQTKQAIHDEHYGETLTALRNHVDGFLMQLDELSAKAQGRDLNVHPRLPLILQHNQFVRETFLRVQANLNQ</sequence>
<reference evidence="2" key="1">
    <citation type="submission" date="2023-08" db="EMBL/GenBank/DDBJ databases">
        <authorList>
            <person name="Audoor S."/>
            <person name="Bilcke G."/>
        </authorList>
    </citation>
    <scope>NUCLEOTIDE SEQUENCE</scope>
</reference>
<gene>
    <name evidence="2" type="ORF">CYCCA115_LOCUS20887</name>
</gene>
<accession>A0AAD2JMI8</accession>
<dbReference type="CDD" id="cd10527">
    <property type="entry name" value="SET_LSMT"/>
    <property type="match status" value="1"/>
</dbReference>
<dbReference type="Gene3D" id="3.90.1410.10">
    <property type="entry name" value="set domain protein methyltransferase, domain 1"/>
    <property type="match status" value="1"/>
</dbReference>
<dbReference type="Proteomes" id="UP001295423">
    <property type="component" value="Unassembled WGS sequence"/>
</dbReference>
<evidence type="ECO:0000256" key="1">
    <source>
        <dbReference type="SAM" id="SignalP"/>
    </source>
</evidence>